<dbReference type="Pfam" id="PF10368">
    <property type="entry name" value="YkyA"/>
    <property type="match status" value="1"/>
</dbReference>
<feature type="signal peptide" evidence="1">
    <location>
        <begin position="1"/>
        <end position="25"/>
    </location>
</feature>
<protein>
    <submittedName>
        <fullName evidence="2">YkyA family protein</fullName>
    </submittedName>
</protein>
<gene>
    <name evidence="2" type="ORF">NPA36_00085</name>
</gene>
<reference evidence="2" key="2">
    <citation type="journal article" date="2023" name="Curr. Microbiol.">
        <title>Granulicatella seriolae sp. nov., a Novel Facultative Anaerobe Isolated from Yellowtail Marine Fish.</title>
        <authorList>
            <person name="Lee M."/>
            <person name="Choi Y.J."/>
            <person name="Farooq A."/>
            <person name="Jeong J.B."/>
            <person name="Jung M.Y."/>
        </authorList>
    </citation>
    <scope>NUCLEOTIDE SEQUENCE</scope>
    <source>
        <strain evidence="2">S8</strain>
    </source>
</reference>
<dbReference type="InterPro" id="IPR036785">
    <property type="entry name" value="YkyA-like_sf"/>
</dbReference>
<dbReference type="Proteomes" id="UP001059480">
    <property type="component" value="Unassembled WGS sequence"/>
</dbReference>
<organism evidence="2 3">
    <name type="scientific">Granulicatella seriolae</name>
    <dbReference type="NCBI Taxonomy" id="2967226"/>
    <lineage>
        <taxon>Bacteria</taxon>
        <taxon>Bacillati</taxon>
        <taxon>Bacillota</taxon>
        <taxon>Bacilli</taxon>
        <taxon>Lactobacillales</taxon>
        <taxon>Carnobacteriaceae</taxon>
        <taxon>Granulicatella</taxon>
    </lineage>
</organism>
<proteinExistence type="predicted"/>
<comment type="caution">
    <text evidence="2">The sequence shown here is derived from an EMBL/GenBank/DDBJ whole genome shotgun (WGS) entry which is preliminary data.</text>
</comment>
<evidence type="ECO:0000256" key="1">
    <source>
        <dbReference type="SAM" id="SignalP"/>
    </source>
</evidence>
<keyword evidence="3" id="KW-1185">Reference proteome</keyword>
<reference evidence="2" key="1">
    <citation type="submission" date="2022-07" db="EMBL/GenBank/DDBJ databases">
        <authorList>
            <person name="Jung M.-Y."/>
            <person name="Lee M."/>
        </authorList>
    </citation>
    <scope>NUCLEOTIDE SEQUENCE</scope>
    <source>
        <strain evidence="2">S8</strain>
    </source>
</reference>
<accession>A0ABT1WK23</accession>
<dbReference type="EMBL" id="JANHNZ010000001">
    <property type="protein sequence ID" value="MCQ9208964.1"/>
    <property type="molecule type" value="Genomic_DNA"/>
</dbReference>
<dbReference type="InterPro" id="IPR019454">
    <property type="entry name" value="Lipoprot_YkyA-like"/>
</dbReference>
<evidence type="ECO:0000313" key="3">
    <source>
        <dbReference type="Proteomes" id="UP001059480"/>
    </source>
</evidence>
<evidence type="ECO:0000313" key="2">
    <source>
        <dbReference type="EMBL" id="MCQ9208964.1"/>
    </source>
</evidence>
<reference evidence="2" key="3">
    <citation type="journal article" date="2023" name="Microbiol. Resour. Announc.">
        <title>Draft Genome Sequence of Granulicatella sp. Strain S8, Isolated from a Marine Fish, Seriola quinqueradiata.</title>
        <authorList>
            <person name="Lee M."/>
            <person name="Farooq A."/>
            <person name="Jeong J.B."/>
            <person name="Jung M.Y."/>
        </authorList>
    </citation>
    <scope>NUCLEOTIDE SEQUENCE</scope>
    <source>
        <strain evidence="2">S8</strain>
    </source>
</reference>
<keyword evidence="1" id="KW-0732">Signal</keyword>
<feature type="chain" id="PRO_5047018479" evidence="1">
    <location>
        <begin position="26"/>
        <end position="212"/>
    </location>
</feature>
<name>A0ABT1WK23_9LACT</name>
<sequence>MKNLKSKVVLLGASLLLWGCGNATSQVNTTLQNVQDTLPTVIQHLNDIQSVEAQLQSDWEAEISQDLEMKTFETGKGAVFENIAKRKESFKQLKEQTKKLATFAESLTKEKDESLPLAELQIITGTLNQIVTALNDYITMAEPQLESELVFFKSLSGKTITYDSLNTEIVNINNQAMERQAILEKLNEPLKNIDKPIRIAKARLATQLESSK</sequence>
<dbReference type="Gene3D" id="1.20.120.570">
    <property type="entry name" value="YkyA-like"/>
    <property type="match status" value="1"/>
</dbReference>
<dbReference type="RefSeq" id="WP_256944083.1">
    <property type="nucleotide sequence ID" value="NZ_JANHNZ010000001.1"/>
</dbReference>